<dbReference type="EMBL" id="BOMI01000121">
    <property type="protein sequence ID" value="GID77440.1"/>
    <property type="molecule type" value="Genomic_DNA"/>
</dbReference>
<evidence type="ECO:0000256" key="3">
    <source>
        <dbReference type="ARBA" id="ARBA00022598"/>
    </source>
</evidence>
<keyword evidence="3" id="KW-0436">Ligase</keyword>
<protein>
    <recommendedName>
        <fullName evidence="2">DNA ligase (ATP)</fullName>
        <ecNumber evidence="2">6.5.1.1</ecNumber>
    </recommendedName>
</protein>
<comment type="caution">
    <text evidence="6">The sequence shown here is derived from an EMBL/GenBank/DDBJ whole genome shotgun (WGS) entry which is preliminary data.</text>
</comment>
<keyword evidence="7" id="KW-1185">Reference proteome</keyword>
<evidence type="ECO:0000256" key="2">
    <source>
        <dbReference type="ARBA" id="ARBA00012727"/>
    </source>
</evidence>
<dbReference type="Gene3D" id="3.30.1490.70">
    <property type="match status" value="1"/>
</dbReference>
<gene>
    <name evidence="6" type="ORF">Ade02nite_60810</name>
</gene>
<comment type="similarity">
    <text evidence="1">Belongs to the ATP-dependent DNA ligase family.</text>
</comment>
<dbReference type="PANTHER" id="PTHR45674:SF4">
    <property type="entry name" value="DNA LIGASE 1"/>
    <property type="match status" value="1"/>
</dbReference>
<dbReference type="CDD" id="cd07971">
    <property type="entry name" value="OBF_DNA_ligase_LigD"/>
    <property type="match status" value="1"/>
</dbReference>
<evidence type="ECO:0000256" key="1">
    <source>
        <dbReference type="ARBA" id="ARBA00007572"/>
    </source>
</evidence>
<feature type="domain" description="ATP-dependent DNA ligase family profile" evidence="5">
    <location>
        <begin position="104"/>
        <end position="228"/>
    </location>
</feature>
<evidence type="ECO:0000313" key="7">
    <source>
        <dbReference type="Proteomes" id="UP000609879"/>
    </source>
</evidence>
<evidence type="ECO:0000313" key="6">
    <source>
        <dbReference type="EMBL" id="GID77440.1"/>
    </source>
</evidence>
<dbReference type="RefSeq" id="WP_203771413.1">
    <property type="nucleotide sequence ID" value="NZ_BAAABO010000002.1"/>
</dbReference>
<dbReference type="PANTHER" id="PTHR45674">
    <property type="entry name" value="DNA LIGASE 1/3 FAMILY MEMBER"/>
    <property type="match status" value="1"/>
</dbReference>
<dbReference type="InterPro" id="IPR050191">
    <property type="entry name" value="ATP-dep_DNA_ligase"/>
</dbReference>
<dbReference type="Gene3D" id="2.40.50.140">
    <property type="entry name" value="Nucleic acid-binding proteins"/>
    <property type="match status" value="1"/>
</dbReference>
<dbReference type="Gene3D" id="3.30.470.30">
    <property type="entry name" value="DNA ligase/mRNA capping enzyme"/>
    <property type="match status" value="1"/>
</dbReference>
<name>A0ABQ3YBY6_9ACTN</name>
<dbReference type="PROSITE" id="PS00697">
    <property type="entry name" value="DNA_LIGASE_A1"/>
    <property type="match status" value="1"/>
</dbReference>
<accession>A0ABQ3YBY6</accession>
<sequence>MSSDGQLVRPMLAALGPMPAGPGWAFEYKYDGVRAITYAADGEVRALTRNDNDVTGTYPELAEVATLLRGRTAILDGEIVALEDGRPSFALLQNRMHVAAPPVSLLRSVPIRYYVFDLLELDGESLMELPYRRRREVLADLRLDGAVVRTPANFPEADGARVLDAARLAGFEGVVAKRQDGVYRPGRRSAEWTKVPLIRTQEVLIIGYEPGEGRRAGTIGSLLLAVPDQDQRLRYAGQVGTGFTDAVLHQLLTRLEPTRRATAPVAGVPREHARHARWVQPSLVGEVAFRNWTVDGRLRHASWRGLRPDREREEITGTVMTPDAAWRVEAVRRDGRQWYRIVHGATVVDGLALDDVRLVLAEAGVDLADLTEAA</sequence>
<dbReference type="InterPro" id="IPR016059">
    <property type="entry name" value="DNA_ligase_ATP-dep_CS"/>
</dbReference>
<dbReference type="PROSITE" id="PS50160">
    <property type="entry name" value="DNA_LIGASE_A3"/>
    <property type="match status" value="1"/>
</dbReference>
<dbReference type="Pfam" id="PF04679">
    <property type="entry name" value="DNA_ligase_A_C"/>
    <property type="match status" value="1"/>
</dbReference>
<proteinExistence type="inferred from homology"/>
<organism evidence="6 7">
    <name type="scientific">Paractinoplanes deccanensis</name>
    <dbReference type="NCBI Taxonomy" id="113561"/>
    <lineage>
        <taxon>Bacteria</taxon>
        <taxon>Bacillati</taxon>
        <taxon>Actinomycetota</taxon>
        <taxon>Actinomycetes</taxon>
        <taxon>Micromonosporales</taxon>
        <taxon>Micromonosporaceae</taxon>
        <taxon>Paractinoplanes</taxon>
    </lineage>
</organism>
<dbReference type="EC" id="6.5.1.1" evidence="2"/>
<dbReference type="NCBIfam" id="TIGR02779">
    <property type="entry name" value="NHEJ_ligase_lig"/>
    <property type="match status" value="1"/>
</dbReference>
<evidence type="ECO:0000259" key="5">
    <source>
        <dbReference type="PROSITE" id="PS50160"/>
    </source>
</evidence>
<dbReference type="Pfam" id="PF01068">
    <property type="entry name" value="DNA_ligase_A_M"/>
    <property type="match status" value="1"/>
</dbReference>
<dbReference type="SUPFAM" id="SSF56091">
    <property type="entry name" value="DNA ligase/mRNA capping enzyme, catalytic domain"/>
    <property type="match status" value="1"/>
</dbReference>
<dbReference type="InterPro" id="IPR012340">
    <property type="entry name" value="NA-bd_OB-fold"/>
</dbReference>
<evidence type="ECO:0000256" key="4">
    <source>
        <dbReference type="ARBA" id="ARBA00034003"/>
    </source>
</evidence>
<dbReference type="InterPro" id="IPR012310">
    <property type="entry name" value="DNA_ligase_ATP-dep_cent"/>
</dbReference>
<dbReference type="CDD" id="cd07906">
    <property type="entry name" value="Adenylation_DNA_ligase_LigD_LigC"/>
    <property type="match status" value="1"/>
</dbReference>
<dbReference type="InterPro" id="IPR014146">
    <property type="entry name" value="LigD_ligase_dom"/>
</dbReference>
<comment type="catalytic activity">
    <reaction evidence="4">
        <text>ATP + (deoxyribonucleotide)n-3'-hydroxyl + 5'-phospho-(deoxyribonucleotide)m = (deoxyribonucleotide)n+m + AMP + diphosphate.</text>
        <dbReference type="EC" id="6.5.1.1"/>
    </reaction>
</comment>
<dbReference type="Proteomes" id="UP000609879">
    <property type="component" value="Unassembled WGS sequence"/>
</dbReference>
<reference evidence="6 7" key="1">
    <citation type="submission" date="2021-01" db="EMBL/GenBank/DDBJ databases">
        <title>Whole genome shotgun sequence of Actinoplanes deccanensis NBRC 13994.</title>
        <authorList>
            <person name="Komaki H."/>
            <person name="Tamura T."/>
        </authorList>
    </citation>
    <scope>NUCLEOTIDE SEQUENCE [LARGE SCALE GENOMIC DNA]</scope>
    <source>
        <strain evidence="6 7">NBRC 13994</strain>
    </source>
</reference>
<dbReference type="SUPFAM" id="SSF50249">
    <property type="entry name" value="Nucleic acid-binding proteins"/>
    <property type="match status" value="1"/>
</dbReference>
<dbReference type="InterPro" id="IPR012309">
    <property type="entry name" value="DNA_ligase_ATP-dep_C"/>
</dbReference>